<name>A0A835N3C4_9ROSI</name>
<dbReference type="AlphaFoldDB" id="A0A835N3C4"/>
<evidence type="ECO:0000313" key="1">
    <source>
        <dbReference type="EMBL" id="KAF9685611.1"/>
    </source>
</evidence>
<protein>
    <submittedName>
        <fullName evidence="1">Uncharacterized protein</fullName>
    </submittedName>
</protein>
<accession>A0A835N3C4</accession>
<reference evidence="1 2" key="1">
    <citation type="submission" date="2020-10" db="EMBL/GenBank/DDBJ databases">
        <title>Plant Genome Project.</title>
        <authorList>
            <person name="Zhang R.-G."/>
        </authorList>
    </citation>
    <scope>NUCLEOTIDE SEQUENCE [LARGE SCALE GENOMIC DNA]</scope>
    <source>
        <strain evidence="1">FAFU-HL-1</strain>
        <tissue evidence="1">Leaf</tissue>
    </source>
</reference>
<sequence>MKLTKQTGRDASVSSDEWKEIARDCKNRPLRQNSSEIMEYQMTTEKRGCRSIGSRFQELQCTSVPVPSNINEFFILAEIMEIYQNCRICS</sequence>
<keyword evidence="2" id="KW-1185">Reference proteome</keyword>
<gene>
    <name evidence="1" type="ORF">SADUNF_Sadunf03G0072600</name>
</gene>
<organism evidence="1 2">
    <name type="scientific">Salix dunnii</name>
    <dbReference type="NCBI Taxonomy" id="1413687"/>
    <lineage>
        <taxon>Eukaryota</taxon>
        <taxon>Viridiplantae</taxon>
        <taxon>Streptophyta</taxon>
        <taxon>Embryophyta</taxon>
        <taxon>Tracheophyta</taxon>
        <taxon>Spermatophyta</taxon>
        <taxon>Magnoliopsida</taxon>
        <taxon>eudicotyledons</taxon>
        <taxon>Gunneridae</taxon>
        <taxon>Pentapetalae</taxon>
        <taxon>rosids</taxon>
        <taxon>fabids</taxon>
        <taxon>Malpighiales</taxon>
        <taxon>Salicaceae</taxon>
        <taxon>Saliceae</taxon>
        <taxon>Salix</taxon>
    </lineage>
</organism>
<proteinExistence type="predicted"/>
<dbReference type="Proteomes" id="UP000657918">
    <property type="component" value="Unassembled WGS sequence"/>
</dbReference>
<dbReference type="EMBL" id="JADGMS010000003">
    <property type="protein sequence ID" value="KAF9685611.1"/>
    <property type="molecule type" value="Genomic_DNA"/>
</dbReference>
<evidence type="ECO:0000313" key="2">
    <source>
        <dbReference type="Proteomes" id="UP000657918"/>
    </source>
</evidence>
<comment type="caution">
    <text evidence="1">The sequence shown here is derived from an EMBL/GenBank/DDBJ whole genome shotgun (WGS) entry which is preliminary data.</text>
</comment>